<dbReference type="Proteomes" id="UP001161757">
    <property type="component" value="Unassembled WGS sequence"/>
</dbReference>
<feature type="region of interest" description="Disordered" evidence="1">
    <location>
        <begin position="299"/>
        <end position="329"/>
    </location>
</feature>
<organism evidence="2 3">
    <name type="scientific">Exophiala dermatitidis</name>
    <name type="common">Black yeast-like fungus</name>
    <name type="synonym">Wangiella dermatitidis</name>
    <dbReference type="NCBI Taxonomy" id="5970"/>
    <lineage>
        <taxon>Eukaryota</taxon>
        <taxon>Fungi</taxon>
        <taxon>Dikarya</taxon>
        <taxon>Ascomycota</taxon>
        <taxon>Pezizomycotina</taxon>
        <taxon>Eurotiomycetes</taxon>
        <taxon>Chaetothyriomycetidae</taxon>
        <taxon>Chaetothyriales</taxon>
        <taxon>Herpotrichiellaceae</taxon>
        <taxon>Exophiala</taxon>
    </lineage>
</organism>
<evidence type="ECO:0000313" key="3">
    <source>
        <dbReference type="Proteomes" id="UP001161757"/>
    </source>
</evidence>
<comment type="caution">
    <text evidence="2">The sequence shown here is derived from an EMBL/GenBank/DDBJ whole genome shotgun (WGS) entry which is preliminary data.</text>
</comment>
<dbReference type="EMBL" id="JAJGCB010000015">
    <property type="protein sequence ID" value="KAJ8989048.1"/>
    <property type="molecule type" value="Genomic_DNA"/>
</dbReference>
<evidence type="ECO:0000313" key="2">
    <source>
        <dbReference type="EMBL" id="KAJ8989048.1"/>
    </source>
</evidence>
<evidence type="ECO:0000256" key="1">
    <source>
        <dbReference type="SAM" id="MobiDB-lite"/>
    </source>
</evidence>
<feature type="region of interest" description="Disordered" evidence="1">
    <location>
        <begin position="249"/>
        <end position="273"/>
    </location>
</feature>
<protein>
    <submittedName>
        <fullName evidence="2">Uncharacterized protein</fullName>
    </submittedName>
</protein>
<reference evidence="2" key="1">
    <citation type="submission" date="2023-01" db="EMBL/GenBank/DDBJ databases">
        <title>Exophiala dermititidis isolated from Cystic Fibrosis Patient.</title>
        <authorList>
            <person name="Kurbessoian T."/>
            <person name="Crocker A."/>
            <person name="Murante D."/>
            <person name="Hogan D.A."/>
            <person name="Stajich J.E."/>
        </authorList>
    </citation>
    <scope>NUCLEOTIDE SEQUENCE</scope>
    <source>
        <strain evidence="2">Ex8</strain>
    </source>
</reference>
<accession>A0AAN6EPP3</accession>
<gene>
    <name evidence="2" type="ORF">HRR80_006776</name>
</gene>
<proteinExistence type="predicted"/>
<dbReference type="AlphaFoldDB" id="A0AAN6EPP3"/>
<sequence>MKKPSIADLIYERTFPKPKQNDPASFYAHVHRHIVGEVRAEVQTYYGTVDNLEAQYPGLDYTNPAHRRRMCRYAWHRRLFRVFDELKLTNDEILGLCRWEGTRAAKERYEQEAMTQVKSTTAAEVVAAPVGSGPRAIFEQWLPSSDSTQGEAEKVAMAVLNAEAATAEAAPGKVRQRGRAGVSPQRSGEMYECFRDIMLSQLQGETFATSQVLEQWLQEAYERHDANLESVMRAVSELAAAAGAGVAGANASRMDDGSGPVQVDPALPSPELAPSASRTLFATPVQTSDAYEGIPANTIGDLPPSRTPLLGEVGSNSIHVGRSRPELAR</sequence>
<name>A0AAN6EPP3_EXODE</name>